<feature type="domain" description="Major facilitator superfamily (MFS) profile" evidence="7">
    <location>
        <begin position="20"/>
        <end position="410"/>
    </location>
</feature>
<evidence type="ECO:0000259" key="7">
    <source>
        <dbReference type="PROSITE" id="PS50850"/>
    </source>
</evidence>
<dbReference type="InterPro" id="IPR001958">
    <property type="entry name" value="Tet-R_TetA/multi-R_MdtG-like"/>
</dbReference>
<dbReference type="CDD" id="cd17330">
    <property type="entry name" value="MFS_SLC46_TetA_like"/>
    <property type="match status" value="1"/>
</dbReference>
<keyword evidence="5 6" id="KW-0472">Membrane</keyword>
<dbReference type="OrthoDB" id="9793283at2"/>
<feature type="transmembrane region" description="Helical" evidence="6">
    <location>
        <begin position="176"/>
        <end position="196"/>
    </location>
</feature>
<evidence type="ECO:0000256" key="4">
    <source>
        <dbReference type="ARBA" id="ARBA00022989"/>
    </source>
</evidence>
<comment type="caution">
    <text evidence="8">The sequence shown here is derived from an EMBL/GenBank/DDBJ whole genome shotgun (WGS) entry which is preliminary data.</text>
</comment>
<evidence type="ECO:0000256" key="1">
    <source>
        <dbReference type="ARBA" id="ARBA00004651"/>
    </source>
</evidence>
<feature type="transmembrane region" description="Helical" evidence="6">
    <location>
        <begin position="379"/>
        <end position="403"/>
    </location>
</feature>
<dbReference type="AlphaFoldDB" id="A0A4Y8PTZ9"/>
<evidence type="ECO:0000313" key="9">
    <source>
        <dbReference type="Proteomes" id="UP000298246"/>
    </source>
</evidence>
<protein>
    <submittedName>
        <fullName evidence="8">Tetracycline resistance MFS efflux pump</fullName>
    </submittedName>
</protein>
<evidence type="ECO:0000256" key="5">
    <source>
        <dbReference type="ARBA" id="ARBA00023136"/>
    </source>
</evidence>
<feature type="transmembrane region" description="Helical" evidence="6">
    <location>
        <begin position="319"/>
        <end position="337"/>
    </location>
</feature>
<keyword evidence="9" id="KW-1185">Reference proteome</keyword>
<organism evidence="8 9">
    <name type="scientific">Paenibacillus athensensis</name>
    <dbReference type="NCBI Taxonomy" id="1967502"/>
    <lineage>
        <taxon>Bacteria</taxon>
        <taxon>Bacillati</taxon>
        <taxon>Bacillota</taxon>
        <taxon>Bacilli</taxon>
        <taxon>Bacillales</taxon>
        <taxon>Paenibacillaceae</taxon>
        <taxon>Paenibacillus</taxon>
    </lineage>
</organism>
<dbReference type="Proteomes" id="UP000298246">
    <property type="component" value="Unassembled WGS sequence"/>
</dbReference>
<dbReference type="PRINTS" id="PR01035">
    <property type="entry name" value="TCRTETA"/>
</dbReference>
<keyword evidence="2" id="KW-0813">Transport</keyword>
<dbReference type="PANTHER" id="PTHR23504">
    <property type="entry name" value="MAJOR FACILITATOR SUPERFAMILY DOMAIN-CONTAINING PROTEIN 10"/>
    <property type="match status" value="1"/>
</dbReference>
<dbReference type="InterPro" id="IPR036259">
    <property type="entry name" value="MFS_trans_sf"/>
</dbReference>
<dbReference type="PROSITE" id="PS50850">
    <property type="entry name" value="MFS"/>
    <property type="match status" value="1"/>
</dbReference>
<dbReference type="Gene3D" id="1.20.1250.20">
    <property type="entry name" value="MFS general substrate transporter like domains"/>
    <property type="match status" value="1"/>
</dbReference>
<reference evidence="8 9" key="1">
    <citation type="submission" date="2017-03" db="EMBL/GenBank/DDBJ databases">
        <title>Isolation of Levoglucosan Utilizing Bacteria.</title>
        <authorList>
            <person name="Arya A.S."/>
        </authorList>
    </citation>
    <scope>NUCLEOTIDE SEQUENCE [LARGE SCALE GENOMIC DNA]</scope>
    <source>
        <strain evidence="8 9">MEC069</strain>
    </source>
</reference>
<dbReference type="GO" id="GO:0022857">
    <property type="term" value="F:transmembrane transporter activity"/>
    <property type="evidence" value="ECO:0007669"/>
    <property type="project" value="InterPro"/>
</dbReference>
<sequence>MFKWNSRRPAPTEHSVDKKALFFGLVSVFLCGLGFSIIAPVVPFLVQPYTDNPAQQAMMVTLLTAVYAVCVFFAAPVLGALSDKFGRRPLLLICLTGSAVGYFVFGIGGALWVLFAGRILEGVTGGSIGTIFAYFADLIPPAQRTRYFGWVSALVGAGTVIGPSLGGLLAKLGYATPMYVGAAVTLLNVGFGLLYMPESLDKRQRLQQITLARLNPFLQLVRLLSMKSLKRLLISAFLLWIPSGSLQAIFSQFTLDTFSWQPTLIGLMFSMMGIQDILAQGLIMPRLLLRYADKRIAMLGMAAELVGYGWIAASALFRYDLFLIVGMFIFGFGDAIYGPSFNGMLSKSVDASEQGRVQGGSQSIQALARMIGPIVGGQIYVALGHATPALMGVLLLAAAMLVLSKRPRVDRQAGA</sequence>
<dbReference type="InterPro" id="IPR020846">
    <property type="entry name" value="MFS_dom"/>
</dbReference>
<keyword evidence="3 6" id="KW-0812">Transmembrane</keyword>
<evidence type="ECO:0000256" key="2">
    <source>
        <dbReference type="ARBA" id="ARBA00022448"/>
    </source>
</evidence>
<proteinExistence type="predicted"/>
<comment type="subcellular location">
    <subcellularLocation>
        <location evidence="1">Cell membrane</location>
        <topology evidence="1">Multi-pass membrane protein</topology>
    </subcellularLocation>
</comment>
<name>A0A4Y8PTZ9_9BACL</name>
<dbReference type="SUPFAM" id="SSF103473">
    <property type="entry name" value="MFS general substrate transporter"/>
    <property type="match status" value="1"/>
</dbReference>
<keyword evidence="4 6" id="KW-1133">Transmembrane helix</keyword>
<evidence type="ECO:0000256" key="3">
    <source>
        <dbReference type="ARBA" id="ARBA00022692"/>
    </source>
</evidence>
<feature type="transmembrane region" description="Helical" evidence="6">
    <location>
        <begin position="21"/>
        <end position="45"/>
    </location>
</feature>
<feature type="transmembrane region" description="Helical" evidence="6">
    <location>
        <begin position="232"/>
        <end position="250"/>
    </location>
</feature>
<gene>
    <name evidence="8" type="ORF">B5M42_20460</name>
</gene>
<evidence type="ECO:0000313" key="8">
    <source>
        <dbReference type="EMBL" id="TFE84399.1"/>
    </source>
</evidence>
<feature type="transmembrane region" description="Helical" evidence="6">
    <location>
        <begin position="90"/>
        <end position="113"/>
    </location>
</feature>
<dbReference type="Pfam" id="PF07690">
    <property type="entry name" value="MFS_1"/>
    <property type="match status" value="1"/>
</dbReference>
<feature type="transmembrane region" description="Helical" evidence="6">
    <location>
        <begin position="148"/>
        <end position="170"/>
    </location>
</feature>
<dbReference type="RefSeq" id="WP_134756232.1">
    <property type="nucleotide sequence ID" value="NZ_MYFO02000017.1"/>
</dbReference>
<evidence type="ECO:0000256" key="6">
    <source>
        <dbReference type="SAM" id="Phobius"/>
    </source>
</evidence>
<feature type="transmembrane region" description="Helical" evidence="6">
    <location>
        <begin position="262"/>
        <end position="284"/>
    </location>
</feature>
<dbReference type="EMBL" id="MYFO01000035">
    <property type="protein sequence ID" value="TFE84399.1"/>
    <property type="molecule type" value="Genomic_DNA"/>
</dbReference>
<dbReference type="PANTHER" id="PTHR23504:SF15">
    <property type="entry name" value="MAJOR FACILITATOR SUPERFAMILY (MFS) PROFILE DOMAIN-CONTAINING PROTEIN"/>
    <property type="match status" value="1"/>
</dbReference>
<dbReference type="InterPro" id="IPR011701">
    <property type="entry name" value="MFS"/>
</dbReference>
<feature type="transmembrane region" description="Helical" evidence="6">
    <location>
        <begin position="57"/>
        <end position="78"/>
    </location>
</feature>
<dbReference type="GO" id="GO:0005886">
    <property type="term" value="C:plasma membrane"/>
    <property type="evidence" value="ECO:0007669"/>
    <property type="project" value="UniProtKB-SubCell"/>
</dbReference>
<accession>A0A4Y8PTZ9</accession>
<feature type="transmembrane region" description="Helical" evidence="6">
    <location>
        <begin position="119"/>
        <end position="136"/>
    </location>
</feature>